<organism evidence="3 4">
    <name type="scientific">Maribacter aquimaris</name>
    <dbReference type="NCBI Taxonomy" id="2737171"/>
    <lineage>
        <taxon>Bacteria</taxon>
        <taxon>Pseudomonadati</taxon>
        <taxon>Bacteroidota</taxon>
        <taxon>Flavobacteriia</taxon>
        <taxon>Flavobacteriales</taxon>
        <taxon>Flavobacteriaceae</taxon>
        <taxon>Maribacter</taxon>
    </lineage>
</organism>
<dbReference type="Proteomes" id="UP001166021">
    <property type="component" value="Unassembled WGS sequence"/>
</dbReference>
<keyword evidence="4" id="KW-1185">Reference proteome</keyword>
<dbReference type="Pfam" id="PF00239">
    <property type="entry name" value="Resolvase"/>
    <property type="match status" value="1"/>
</dbReference>
<comment type="similarity">
    <text evidence="1">Belongs to the site-specific recombinase resolvase family.</text>
</comment>
<dbReference type="SMART" id="SM00857">
    <property type="entry name" value="Resolvase"/>
    <property type="match status" value="1"/>
</dbReference>
<dbReference type="PANTHER" id="PTHR30461:SF26">
    <property type="entry name" value="RESOLVASE HOMOLOG YNEB"/>
    <property type="match status" value="1"/>
</dbReference>
<dbReference type="CDD" id="cd03768">
    <property type="entry name" value="SR_ResInv"/>
    <property type="match status" value="1"/>
</dbReference>
<sequence length="180" mass="20874">MKARYIRISTPDQNLERQLIKQHTGEKLFIDICSGSIPFNERAEGQRLLNDMDLNYVSVHAIDRLGRNLLDILMTLQHFDDHGIKLKVENLGIESLVDGKPNPAFKLIVSVLANIAEMERNTMLERQREGIDIAKAKGMYKGRVRGWRHCKKVFDFSNAFFYILPTFFRDYSQTLFIPLT</sequence>
<accession>A0ABR7UX80</accession>
<dbReference type="InterPro" id="IPR050639">
    <property type="entry name" value="SSR_resolvase"/>
</dbReference>
<dbReference type="InterPro" id="IPR006119">
    <property type="entry name" value="Resolv_N"/>
</dbReference>
<reference evidence="3" key="1">
    <citation type="submission" date="2020-05" db="EMBL/GenBank/DDBJ databases">
        <title>The draft genome sequence of Maribacter sp. ANRC-HE7.</title>
        <authorList>
            <person name="Mu L."/>
        </authorList>
    </citation>
    <scope>NUCLEOTIDE SEQUENCE</scope>
    <source>
        <strain evidence="3">ANRC-HE7</strain>
    </source>
</reference>
<dbReference type="Gene3D" id="3.40.50.1390">
    <property type="entry name" value="Resolvase, N-terminal catalytic domain"/>
    <property type="match status" value="1"/>
</dbReference>
<dbReference type="SUPFAM" id="SSF53041">
    <property type="entry name" value="Resolvase-like"/>
    <property type="match status" value="1"/>
</dbReference>
<dbReference type="EMBL" id="JABTCF010000002">
    <property type="protein sequence ID" value="MBD0777174.1"/>
    <property type="molecule type" value="Genomic_DNA"/>
</dbReference>
<name>A0ABR7UX80_9FLAO</name>
<proteinExistence type="inferred from homology"/>
<feature type="domain" description="Resolvase/invertase-type recombinase catalytic" evidence="2">
    <location>
        <begin position="1"/>
        <end position="138"/>
    </location>
</feature>
<dbReference type="PROSITE" id="PS51736">
    <property type="entry name" value="RECOMBINASES_3"/>
    <property type="match status" value="1"/>
</dbReference>
<evidence type="ECO:0000313" key="3">
    <source>
        <dbReference type="EMBL" id="MBD0777174.1"/>
    </source>
</evidence>
<dbReference type="PANTHER" id="PTHR30461">
    <property type="entry name" value="DNA-INVERTASE FROM LAMBDOID PROPHAGE"/>
    <property type="match status" value="1"/>
</dbReference>
<evidence type="ECO:0000256" key="1">
    <source>
        <dbReference type="ARBA" id="ARBA00009913"/>
    </source>
</evidence>
<protein>
    <submittedName>
        <fullName evidence="3">Recombinase family protein</fullName>
    </submittedName>
</protein>
<gene>
    <name evidence="3" type="ORF">HPE56_05145</name>
</gene>
<evidence type="ECO:0000313" key="4">
    <source>
        <dbReference type="Proteomes" id="UP001166021"/>
    </source>
</evidence>
<evidence type="ECO:0000259" key="2">
    <source>
        <dbReference type="PROSITE" id="PS51736"/>
    </source>
</evidence>
<dbReference type="InterPro" id="IPR036162">
    <property type="entry name" value="Resolvase-like_N_sf"/>
</dbReference>
<comment type="caution">
    <text evidence="3">The sequence shown here is derived from an EMBL/GenBank/DDBJ whole genome shotgun (WGS) entry which is preliminary data.</text>
</comment>